<name>A0A1V1P354_9BACT</name>
<dbReference type="Proteomes" id="UP000189670">
    <property type="component" value="Unassembled WGS sequence"/>
</dbReference>
<protein>
    <submittedName>
        <fullName evidence="1">Uncharacterized protein</fullName>
    </submittedName>
</protein>
<organism evidence="1 2">
    <name type="scientific">Candidatus Magnetoglobus multicellularis str. Araruama</name>
    <dbReference type="NCBI Taxonomy" id="890399"/>
    <lineage>
        <taxon>Bacteria</taxon>
        <taxon>Pseudomonadati</taxon>
        <taxon>Thermodesulfobacteriota</taxon>
        <taxon>Desulfobacteria</taxon>
        <taxon>Desulfobacterales</taxon>
        <taxon>Desulfobacteraceae</taxon>
        <taxon>Candidatus Magnetoglobus</taxon>
    </lineage>
</organism>
<proteinExistence type="predicted"/>
<sequence length="396" mass="45127">MMLMTNITALSKLLNISKQRVWAMPDQKQANFIISGHNLKYLNCKYFVDAGTIPLGGIITTSISLTNISNEPFRIYIDCHDNSLRYTVINQSRHAPYINNNESIQISIIINCSLDGKARIQKNLTIQIFQSSIQIPLVIQGQVASRTFPFGKYTFNKSTNPQRHHFGNLNLLDFTPPETYRLNVVNTGNETLKLSMKNCPKWMIIESKEQLIEKQSVLKTKTLISHITPGQMNQIKFKPLKSNHFIGEHKVKIHCETNDFQEKYQSFHLLFSVKVFSIDPFITNKKQSNLLIDVNQSQIVQLSFYNWGMSASDIKLSYQNTFQKFNISACNKHNPAVKKVDLKVTTKGLNIGLNTVSILVDILNGQQQPFYINLQVTLKGILLTPDKIDFGIIDTN</sequence>
<evidence type="ECO:0000313" key="2">
    <source>
        <dbReference type="Proteomes" id="UP000189670"/>
    </source>
</evidence>
<reference evidence="2" key="1">
    <citation type="submission" date="2012-11" db="EMBL/GenBank/DDBJ databases">
        <authorList>
            <person name="Lucero-Rivera Y.E."/>
            <person name="Tovar-Ramirez D."/>
        </authorList>
    </citation>
    <scope>NUCLEOTIDE SEQUENCE [LARGE SCALE GENOMIC DNA]</scope>
    <source>
        <strain evidence="2">Araruama</strain>
    </source>
</reference>
<feature type="non-terminal residue" evidence="1">
    <location>
        <position position="396"/>
    </location>
</feature>
<evidence type="ECO:0000313" key="1">
    <source>
        <dbReference type="EMBL" id="ETR69233.1"/>
    </source>
</evidence>
<dbReference type="AlphaFoldDB" id="A0A1V1P354"/>
<comment type="caution">
    <text evidence="1">The sequence shown here is derived from an EMBL/GenBank/DDBJ whole genome shotgun (WGS) entry which is preliminary data.</text>
</comment>
<accession>A0A1V1P354</accession>
<dbReference type="EMBL" id="ATBP01000700">
    <property type="protein sequence ID" value="ETR69233.1"/>
    <property type="molecule type" value="Genomic_DNA"/>
</dbReference>
<gene>
    <name evidence="1" type="ORF">OMM_09781</name>
</gene>